<name>A0ACC1LJP4_9FUNG</name>
<keyword evidence="2" id="KW-1185">Reference proteome</keyword>
<evidence type="ECO:0000313" key="2">
    <source>
        <dbReference type="Proteomes" id="UP001140096"/>
    </source>
</evidence>
<reference evidence="1" key="1">
    <citation type="submission" date="2022-07" db="EMBL/GenBank/DDBJ databases">
        <title>Phylogenomic reconstructions and comparative analyses of Kickxellomycotina fungi.</title>
        <authorList>
            <person name="Reynolds N.K."/>
            <person name="Stajich J.E."/>
            <person name="Barry K."/>
            <person name="Grigoriev I.V."/>
            <person name="Crous P."/>
            <person name="Smith M.E."/>
        </authorList>
    </citation>
    <scope>NUCLEOTIDE SEQUENCE</scope>
    <source>
        <strain evidence="1">CBS 102833</strain>
    </source>
</reference>
<dbReference type="Proteomes" id="UP001140096">
    <property type="component" value="Unassembled WGS sequence"/>
</dbReference>
<sequence length="539" mass="59280">MRNSDGGSERTLNAEAPQARDIVGLYTVLGVDQGATPVELKRAYRHLALQHHPDRNPGVATDGSNFVRIQYAYDVLSDERKRRIYDRYGEMGVQMAGRVGGELLDPQVSNMLSGFAFVSSLIALLFVMFFAFLAQRVDRKISWPYSVVFAPLWTVDLAVLIVVMWVVLKRVITGFSAPQDNSDYASHDEAAAASSSSYATTEDDECEGIVSDTCNSSPINAAGNADTSTSASPSPFGSAPATDATPLLGGAEPTYSSSINNSRSRHRRSRRRRRHHHHPWMRNMRKFVESQLSCLAKAAPIAYLLLLALFQVSIVLKLDGHVGWTVWRVAAPWLAIEAIHGLLLTLQLLAAILKANEGSATAPTARQLVIVALDTYWWFLIRVLLAVLVVLKLNHSISWHWVLVFAPSYLPALRSVISLYLLRRQLRAMGDAEVAQNESAIVLASVIAFVIAASFVYSFVALLIWKLSLPSAVRLALVLIPVFIALSFFCCLCSCLSCCLAYGMHAPLDDERDVESSSPGNNDNNDASMIFIPSSRRIQ</sequence>
<dbReference type="EMBL" id="JANBUP010000589">
    <property type="protein sequence ID" value="KAJ2810880.1"/>
    <property type="molecule type" value="Genomic_DNA"/>
</dbReference>
<gene>
    <name evidence="1" type="ORF">H4S07_002414</name>
</gene>
<comment type="caution">
    <text evidence="1">The sequence shown here is derived from an EMBL/GenBank/DDBJ whole genome shotgun (WGS) entry which is preliminary data.</text>
</comment>
<proteinExistence type="predicted"/>
<organism evidence="1 2">
    <name type="scientific">Coemansia furcata</name>
    <dbReference type="NCBI Taxonomy" id="417177"/>
    <lineage>
        <taxon>Eukaryota</taxon>
        <taxon>Fungi</taxon>
        <taxon>Fungi incertae sedis</taxon>
        <taxon>Zoopagomycota</taxon>
        <taxon>Kickxellomycotina</taxon>
        <taxon>Kickxellomycetes</taxon>
        <taxon>Kickxellales</taxon>
        <taxon>Kickxellaceae</taxon>
        <taxon>Coemansia</taxon>
    </lineage>
</organism>
<accession>A0ACC1LJP4</accession>
<evidence type="ECO:0000313" key="1">
    <source>
        <dbReference type="EMBL" id="KAJ2810880.1"/>
    </source>
</evidence>
<protein>
    <submittedName>
        <fullName evidence="1">Uncharacterized protein</fullName>
    </submittedName>
</protein>